<dbReference type="Pfam" id="PF09335">
    <property type="entry name" value="VTT_dom"/>
    <property type="match status" value="1"/>
</dbReference>
<feature type="domain" description="VTT" evidence="9">
    <location>
        <begin position="44"/>
        <end position="171"/>
    </location>
</feature>
<evidence type="ECO:0000313" key="10">
    <source>
        <dbReference type="EMBL" id="GAA1757917.1"/>
    </source>
</evidence>
<dbReference type="InterPro" id="IPR032816">
    <property type="entry name" value="VTT_dom"/>
</dbReference>
<feature type="region of interest" description="Disordered" evidence="7">
    <location>
        <begin position="228"/>
        <end position="249"/>
    </location>
</feature>
<comment type="subcellular location">
    <subcellularLocation>
        <location evidence="1">Cell membrane</location>
        <topology evidence="1">Multi-pass membrane protein</topology>
    </subcellularLocation>
</comment>
<dbReference type="Proteomes" id="UP001500506">
    <property type="component" value="Unassembled WGS sequence"/>
</dbReference>
<evidence type="ECO:0000256" key="1">
    <source>
        <dbReference type="ARBA" id="ARBA00004651"/>
    </source>
</evidence>
<keyword evidence="6 8" id="KW-0472">Membrane</keyword>
<evidence type="ECO:0000256" key="6">
    <source>
        <dbReference type="ARBA" id="ARBA00023136"/>
    </source>
</evidence>
<name>A0ABP4WM32_9MICO</name>
<sequence length="249" mass="26765">MSSLTTAPDHGFTGLTGFAADLLNALGEFGVGVLVFIEVLVPPIPSEVILPFAGYLSQAGELQLGWLIVWSTAASLAGALLLYWLGAAVGMTRAIDLIARTRLVSRTDLERGAEWFTRHGSWSVLVGRIIPGVRGLISIPAGAARMGLLRFCVYTVIGSGIWNTFLIGAGAALGTQHEVLDRYLGYVDYVVYAAIAIALVTLVVRRIREHRRDRATEVETAFAEPHAVEPDTVETQAVVEPQPAEVDAR</sequence>
<proteinExistence type="inferred from homology"/>
<gene>
    <name evidence="10" type="ORF">GCM10009747_15780</name>
</gene>
<dbReference type="PANTHER" id="PTHR42709:SF6">
    <property type="entry name" value="UNDECAPRENYL PHOSPHATE TRANSPORTER A"/>
    <property type="match status" value="1"/>
</dbReference>
<keyword evidence="4 8" id="KW-0812">Transmembrane</keyword>
<feature type="transmembrane region" description="Helical" evidence="8">
    <location>
        <begin position="186"/>
        <end position="204"/>
    </location>
</feature>
<accession>A0ABP4WM32</accession>
<feature type="transmembrane region" description="Helical" evidence="8">
    <location>
        <begin position="64"/>
        <end position="85"/>
    </location>
</feature>
<keyword evidence="5 8" id="KW-1133">Transmembrane helix</keyword>
<dbReference type="InterPro" id="IPR051311">
    <property type="entry name" value="DedA_domain"/>
</dbReference>
<evidence type="ECO:0000256" key="4">
    <source>
        <dbReference type="ARBA" id="ARBA00022692"/>
    </source>
</evidence>
<feature type="transmembrane region" description="Helical" evidence="8">
    <location>
        <begin position="22"/>
        <end position="44"/>
    </location>
</feature>
<evidence type="ECO:0000256" key="3">
    <source>
        <dbReference type="ARBA" id="ARBA00022475"/>
    </source>
</evidence>
<protein>
    <submittedName>
        <fullName evidence="10">DedA family protein</fullName>
    </submittedName>
</protein>
<comment type="similarity">
    <text evidence="2">Belongs to the DedA family.</text>
</comment>
<dbReference type="PANTHER" id="PTHR42709">
    <property type="entry name" value="ALKALINE PHOSPHATASE LIKE PROTEIN"/>
    <property type="match status" value="1"/>
</dbReference>
<evidence type="ECO:0000313" key="11">
    <source>
        <dbReference type="Proteomes" id="UP001500506"/>
    </source>
</evidence>
<evidence type="ECO:0000259" key="9">
    <source>
        <dbReference type="Pfam" id="PF09335"/>
    </source>
</evidence>
<evidence type="ECO:0000256" key="5">
    <source>
        <dbReference type="ARBA" id="ARBA00022989"/>
    </source>
</evidence>
<evidence type="ECO:0000256" key="8">
    <source>
        <dbReference type="SAM" id="Phobius"/>
    </source>
</evidence>
<dbReference type="EMBL" id="BAAANH010000003">
    <property type="protein sequence ID" value="GAA1757917.1"/>
    <property type="molecule type" value="Genomic_DNA"/>
</dbReference>
<organism evidence="10 11">
    <name type="scientific">Agromyces humatus</name>
    <dbReference type="NCBI Taxonomy" id="279573"/>
    <lineage>
        <taxon>Bacteria</taxon>
        <taxon>Bacillati</taxon>
        <taxon>Actinomycetota</taxon>
        <taxon>Actinomycetes</taxon>
        <taxon>Micrococcales</taxon>
        <taxon>Microbacteriaceae</taxon>
        <taxon>Agromyces</taxon>
    </lineage>
</organism>
<keyword evidence="11" id="KW-1185">Reference proteome</keyword>
<evidence type="ECO:0000256" key="7">
    <source>
        <dbReference type="SAM" id="MobiDB-lite"/>
    </source>
</evidence>
<reference evidence="11" key="1">
    <citation type="journal article" date="2019" name="Int. J. Syst. Evol. Microbiol.">
        <title>The Global Catalogue of Microorganisms (GCM) 10K type strain sequencing project: providing services to taxonomists for standard genome sequencing and annotation.</title>
        <authorList>
            <consortium name="The Broad Institute Genomics Platform"/>
            <consortium name="The Broad Institute Genome Sequencing Center for Infectious Disease"/>
            <person name="Wu L."/>
            <person name="Ma J."/>
        </authorList>
    </citation>
    <scope>NUCLEOTIDE SEQUENCE [LARGE SCALE GENOMIC DNA]</scope>
    <source>
        <strain evidence="11">JCM 14319</strain>
    </source>
</reference>
<dbReference type="RefSeq" id="WP_232498952.1">
    <property type="nucleotide sequence ID" value="NZ_BAAANH010000003.1"/>
</dbReference>
<evidence type="ECO:0000256" key="2">
    <source>
        <dbReference type="ARBA" id="ARBA00010792"/>
    </source>
</evidence>
<feature type="transmembrane region" description="Helical" evidence="8">
    <location>
        <begin position="151"/>
        <end position="174"/>
    </location>
</feature>
<comment type="caution">
    <text evidence="10">The sequence shown here is derived from an EMBL/GenBank/DDBJ whole genome shotgun (WGS) entry which is preliminary data.</text>
</comment>
<keyword evidence="3" id="KW-1003">Cell membrane</keyword>